<keyword evidence="3" id="KW-1185">Reference proteome</keyword>
<dbReference type="EMBL" id="CP001390">
    <property type="protein sequence ID" value="ACM21034.1"/>
    <property type="molecule type" value="Genomic_DNA"/>
</dbReference>
<dbReference type="SUPFAM" id="SSF48452">
    <property type="entry name" value="TPR-like"/>
    <property type="match status" value="2"/>
</dbReference>
<gene>
    <name evidence="2" type="ordered locus">Geob_2684</name>
</gene>
<dbReference type="eggNOG" id="COG0457">
    <property type="taxonomic scope" value="Bacteria"/>
</dbReference>
<sequence>MISPRIFTFCYIVLLLLVFIGPGCSKDLPRLSGPQLEAVNHNLRGIKAEARGNHELALEEFSESLRINGSVDNTEGKLVALVNISRVNRHTGDADSALKAVNQALELVTPKSDIFSEVAFEKSSVELQLKNLAGAQEWAAKSIAAATGSKTTAATNLLARILYLGKQHDAAKEQADKALILSRNNSQTEEEANALRLLGILHSNSKRTTEALDAFGKALQLDKTLGKSRKIAADLRGIADVYAYTNSNAEAISFYGRAQSVSMNDGDRQAAAEDLLLMARLHDKMGNHKKFRQLMEERESLLKETEKQ</sequence>
<accession>B9M1F2</accession>
<dbReference type="Pfam" id="PF13424">
    <property type="entry name" value="TPR_12"/>
    <property type="match status" value="2"/>
</dbReference>
<proteinExistence type="predicted"/>
<organism evidence="2 3">
    <name type="scientific">Geotalea daltonii (strain DSM 22248 / JCM 15807 / FRC-32)</name>
    <name type="common">Geobacter daltonii</name>
    <dbReference type="NCBI Taxonomy" id="316067"/>
    <lineage>
        <taxon>Bacteria</taxon>
        <taxon>Pseudomonadati</taxon>
        <taxon>Thermodesulfobacteriota</taxon>
        <taxon>Desulfuromonadia</taxon>
        <taxon>Geobacterales</taxon>
        <taxon>Geobacteraceae</taxon>
        <taxon>Geotalea</taxon>
    </lineage>
</organism>
<protein>
    <submittedName>
        <fullName evidence="2">TPR domain protein</fullName>
    </submittedName>
</protein>
<evidence type="ECO:0000313" key="2">
    <source>
        <dbReference type="EMBL" id="ACM21034.1"/>
    </source>
</evidence>
<dbReference type="Gene3D" id="1.25.40.10">
    <property type="entry name" value="Tetratricopeptide repeat domain"/>
    <property type="match status" value="1"/>
</dbReference>
<name>B9M1F2_GEODF</name>
<dbReference type="RefSeq" id="WP_012647762.1">
    <property type="nucleotide sequence ID" value="NC_011979.1"/>
</dbReference>
<evidence type="ECO:0000313" key="3">
    <source>
        <dbReference type="Proteomes" id="UP000007721"/>
    </source>
</evidence>
<dbReference type="STRING" id="316067.Geob_2684"/>
<dbReference type="InterPro" id="IPR019734">
    <property type="entry name" value="TPR_rpt"/>
</dbReference>
<dbReference type="SMART" id="SM00028">
    <property type="entry name" value="TPR"/>
    <property type="match status" value="5"/>
</dbReference>
<reference evidence="2 3" key="1">
    <citation type="submission" date="2009-01" db="EMBL/GenBank/DDBJ databases">
        <title>Complete sequence of Geobacter sp. FRC-32.</title>
        <authorList>
            <consortium name="US DOE Joint Genome Institute"/>
            <person name="Lucas S."/>
            <person name="Copeland A."/>
            <person name="Lapidus A."/>
            <person name="Glavina del Rio T."/>
            <person name="Dalin E."/>
            <person name="Tice H."/>
            <person name="Bruce D."/>
            <person name="Goodwin L."/>
            <person name="Pitluck S."/>
            <person name="Saunders E."/>
            <person name="Brettin T."/>
            <person name="Detter J.C."/>
            <person name="Han C."/>
            <person name="Larimer F."/>
            <person name="Land M."/>
            <person name="Hauser L."/>
            <person name="Kyrpides N."/>
            <person name="Ovchinnikova G."/>
            <person name="Kostka J."/>
            <person name="Richardson P."/>
        </authorList>
    </citation>
    <scope>NUCLEOTIDE SEQUENCE [LARGE SCALE GENOMIC DNA]</scope>
    <source>
        <strain evidence="3">DSM 22248 / JCM 15807 / FRC-32</strain>
    </source>
</reference>
<evidence type="ECO:0000256" key="1">
    <source>
        <dbReference type="PROSITE-ProRule" id="PRU00339"/>
    </source>
</evidence>
<dbReference type="PANTHER" id="PTHR12558:SF13">
    <property type="entry name" value="CELL DIVISION CYCLE PROTEIN 27 HOMOLOG"/>
    <property type="match status" value="1"/>
</dbReference>
<dbReference type="AlphaFoldDB" id="B9M1F2"/>
<dbReference type="InterPro" id="IPR011990">
    <property type="entry name" value="TPR-like_helical_dom_sf"/>
</dbReference>
<dbReference type="Proteomes" id="UP000007721">
    <property type="component" value="Chromosome"/>
</dbReference>
<dbReference type="KEGG" id="geo:Geob_2684"/>
<dbReference type="PROSITE" id="PS50005">
    <property type="entry name" value="TPR"/>
    <property type="match status" value="1"/>
</dbReference>
<keyword evidence="1" id="KW-0802">TPR repeat</keyword>
<dbReference type="PANTHER" id="PTHR12558">
    <property type="entry name" value="CELL DIVISION CYCLE 16,23,27"/>
    <property type="match status" value="1"/>
</dbReference>
<feature type="repeat" description="TPR" evidence="1">
    <location>
        <begin position="192"/>
        <end position="225"/>
    </location>
</feature>
<dbReference type="HOGENOM" id="CLU_896473_0_0_7"/>